<dbReference type="GO" id="GO:0032993">
    <property type="term" value="C:protein-DNA complex"/>
    <property type="evidence" value="ECO:0007669"/>
    <property type="project" value="TreeGrafter"/>
</dbReference>
<accession>A0A134ABX0</accession>
<keyword evidence="2" id="KW-0902">Two-component regulatory system</keyword>
<dbReference type="Pfam" id="PF00486">
    <property type="entry name" value="Trans_reg_C"/>
    <property type="match status" value="1"/>
</dbReference>
<keyword evidence="11" id="KW-1185">Reference proteome</keyword>
<dbReference type="PANTHER" id="PTHR48111:SF73">
    <property type="entry name" value="ALKALINE PHOSPHATASE SYNTHESIS TRANSCRIPTIONAL REGULATORY PROTEIN PHOP"/>
    <property type="match status" value="1"/>
</dbReference>
<dbReference type="PANTHER" id="PTHR48111">
    <property type="entry name" value="REGULATOR OF RPOS"/>
    <property type="match status" value="1"/>
</dbReference>
<dbReference type="GO" id="GO:0006355">
    <property type="term" value="P:regulation of DNA-templated transcription"/>
    <property type="evidence" value="ECO:0007669"/>
    <property type="project" value="InterPro"/>
</dbReference>
<dbReference type="Proteomes" id="UP000070442">
    <property type="component" value="Unassembled WGS sequence"/>
</dbReference>
<evidence type="ECO:0000256" key="3">
    <source>
        <dbReference type="ARBA" id="ARBA00023015"/>
    </source>
</evidence>
<dbReference type="PATRIC" id="fig|755172.3.peg.1678"/>
<evidence type="ECO:0000256" key="7">
    <source>
        <dbReference type="PROSITE-ProRule" id="PRU01091"/>
    </source>
</evidence>
<dbReference type="SMART" id="SM00448">
    <property type="entry name" value="REC"/>
    <property type="match status" value="1"/>
</dbReference>
<dbReference type="SMART" id="SM00862">
    <property type="entry name" value="Trans_reg_C"/>
    <property type="match status" value="1"/>
</dbReference>
<dbReference type="SUPFAM" id="SSF46894">
    <property type="entry name" value="C-terminal effector domain of the bipartite response regulators"/>
    <property type="match status" value="1"/>
</dbReference>
<evidence type="ECO:0000256" key="4">
    <source>
        <dbReference type="ARBA" id="ARBA00023125"/>
    </source>
</evidence>
<dbReference type="Gene3D" id="6.10.250.690">
    <property type="match status" value="1"/>
</dbReference>
<evidence type="ECO:0000256" key="5">
    <source>
        <dbReference type="ARBA" id="ARBA00023163"/>
    </source>
</evidence>
<dbReference type="STRING" id="755172.HMPREF1863_01717"/>
<dbReference type="CDD" id="cd00383">
    <property type="entry name" value="trans_reg_C"/>
    <property type="match status" value="1"/>
</dbReference>
<evidence type="ECO:0000313" key="10">
    <source>
        <dbReference type="EMBL" id="KXB65209.1"/>
    </source>
</evidence>
<keyword evidence="5" id="KW-0804">Transcription</keyword>
<evidence type="ECO:0000313" key="11">
    <source>
        <dbReference type="Proteomes" id="UP000070442"/>
    </source>
</evidence>
<dbReference type="InterPro" id="IPR011006">
    <property type="entry name" value="CheY-like_superfamily"/>
</dbReference>
<dbReference type="Pfam" id="PF00072">
    <property type="entry name" value="Response_reg"/>
    <property type="match status" value="1"/>
</dbReference>
<dbReference type="InterPro" id="IPR039420">
    <property type="entry name" value="WalR-like"/>
</dbReference>
<dbReference type="GO" id="GO:0000976">
    <property type="term" value="F:transcription cis-regulatory region binding"/>
    <property type="evidence" value="ECO:0007669"/>
    <property type="project" value="TreeGrafter"/>
</dbReference>
<dbReference type="InterPro" id="IPR036388">
    <property type="entry name" value="WH-like_DNA-bd_sf"/>
</dbReference>
<evidence type="ECO:0000259" key="9">
    <source>
        <dbReference type="PROSITE" id="PS51755"/>
    </source>
</evidence>
<dbReference type="PROSITE" id="PS51755">
    <property type="entry name" value="OMPR_PHOB"/>
    <property type="match status" value="1"/>
</dbReference>
<dbReference type="RefSeq" id="WP_068369726.1">
    <property type="nucleotide sequence ID" value="NZ_CAMQER010000038.1"/>
</dbReference>
<dbReference type="InterPro" id="IPR016032">
    <property type="entry name" value="Sig_transdc_resp-reg_C-effctor"/>
</dbReference>
<feature type="domain" description="Response regulatory" evidence="8">
    <location>
        <begin position="1"/>
        <end position="117"/>
    </location>
</feature>
<evidence type="ECO:0000256" key="1">
    <source>
        <dbReference type="ARBA" id="ARBA00022553"/>
    </source>
</evidence>
<proteinExistence type="predicted"/>
<feature type="domain" description="OmpR/PhoB-type" evidence="9">
    <location>
        <begin position="127"/>
        <end position="223"/>
    </location>
</feature>
<name>A0A134ABX0_9FIRM</name>
<dbReference type="EMBL" id="LSDG01000045">
    <property type="protein sequence ID" value="KXB65209.1"/>
    <property type="molecule type" value="Genomic_DNA"/>
</dbReference>
<dbReference type="GO" id="GO:0000156">
    <property type="term" value="F:phosphorelay response regulator activity"/>
    <property type="evidence" value="ECO:0007669"/>
    <property type="project" value="TreeGrafter"/>
</dbReference>
<evidence type="ECO:0000256" key="2">
    <source>
        <dbReference type="ARBA" id="ARBA00023012"/>
    </source>
</evidence>
<gene>
    <name evidence="10" type="ORF">HMPREF1863_01717</name>
</gene>
<protein>
    <submittedName>
        <fullName evidence="10">Putative alkaline phosphatase synthesis transcriptional regulatory protein PhoP</fullName>
    </submittedName>
</protein>
<evidence type="ECO:0000259" key="8">
    <source>
        <dbReference type="PROSITE" id="PS50110"/>
    </source>
</evidence>
<dbReference type="Gene3D" id="1.10.10.10">
    <property type="entry name" value="Winged helix-like DNA-binding domain superfamily/Winged helix DNA-binding domain"/>
    <property type="match status" value="1"/>
</dbReference>
<dbReference type="OrthoDB" id="9802426at2"/>
<dbReference type="GO" id="GO:0005829">
    <property type="term" value="C:cytosol"/>
    <property type="evidence" value="ECO:0007669"/>
    <property type="project" value="TreeGrafter"/>
</dbReference>
<dbReference type="InterPro" id="IPR001789">
    <property type="entry name" value="Sig_transdc_resp-reg_receiver"/>
</dbReference>
<evidence type="ECO:0000256" key="6">
    <source>
        <dbReference type="PROSITE-ProRule" id="PRU00169"/>
    </source>
</evidence>
<keyword evidence="1 6" id="KW-0597">Phosphoprotein</keyword>
<dbReference type="InterPro" id="IPR001867">
    <property type="entry name" value="OmpR/PhoB-type_DNA-bd"/>
</dbReference>
<dbReference type="Gene3D" id="3.40.50.2300">
    <property type="match status" value="1"/>
</dbReference>
<dbReference type="PROSITE" id="PS50110">
    <property type="entry name" value="RESPONSE_REGULATORY"/>
    <property type="match status" value="1"/>
</dbReference>
<dbReference type="AlphaFoldDB" id="A0A134ABX0"/>
<dbReference type="SUPFAM" id="SSF52172">
    <property type="entry name" value="CheY-like"/>
    <property type="match status" value="1"/>
</dbReference>
<feature type="DNA-binding region" description="OmpR/PhoB-type" evidence="7">
    <location>
        <begin position="127"/>
        <end position="223"/>
    </location>
</feature>
<keyword evidence="4 7" id="KW-0238">DNA-binding</keyword>
<sequence>MIYCVEDEENIRDLIIYALKSKYEDVRGFESGEELFKALKVELPELLLLDIMLPGEDGIQILDRIRSDKTTADIPVIMLTAKTSELDKIVGLDRGADDYITKPFSVLELLARVRAVLRRAKPKKEDLSVLSIDGVIINEKEHTVTVDEEEIALTFKEFELLLYLFRNKNIVLNREKIMSNIWGYDFEGESRTVDVHIASIRQKLKDKAYLIETVRNVGYKVGYKQ</sequence>
<dbReference type="FunFam" id="1.10.10.10:FF:000018">
    <property type="entry name" value="DNA-binding response regulator ResD"/>
    <property type="match status" value="1"/>
</dbReference>
<organism evidence="10 11">
    <name type="scientific">Aedoeadaptatus coxii</name>
    <dbReference type="NCBI Taxonomy" id="755172"/>
    <lineage>
        <taxon>Bacteria</taxon>
        <taxon>Bacillati</taxon>
        <taxon>Bacillota</taxon>
        <taxon>Tissierellia</taxon>
        <taxon>Tissierellales</taxon>
        <taxon>Peptoniphilaceae</taxon>
        <taxon>Aedoeadaptatus</taxon>
    </lineage>
</organism>
<keyword evidence="3" id="KW-0805">Transcription regulation</keyword>
<comment type="caution">
    <text evidence="10">The sequence shown here is derived from an EMBL/GenBank/DDBJ whole genome shotgun (WGS) entry which is preliminary data.</text>
</comment>
<feature type="modified residue" description="4-aspartylphosphate" evidence="6">
    <location>
        <position position="50"/>
    </location>
</feature>
<reference evidence="11" key="1">
    <citation type="submission" date="2016-01" db="EMBL/GenBank/DDBJ databases">
        <authorList>
            <person name="Mitreva M."/>
            <person name="Pepin K.H."/>
            <person name="Mihindukulasuriya K.A."/>
            <person name="Fulton R."/>
            <person name="Fronick C."/>
            <person name="O'Laughlin M."/>
            <person name="Miner T."/>
            <person name="Herter B."/>
            <person name="Rosa B.A."/>
            <person name="Cordes M."/>
            <person name="Tomlinson C."/>
            <person name="Wollam A."/>
            <person name="Palsikar V.B."/>
            <person name="Mardis E.R."/>
            <person name="Wilson R.K."/>
        </authorList>
    </citation>
    <scope>NUCLEOTIDE SEQUENCE [LARGE SCALE GENOMIC DNA]</scope>
    <source>
        <strain evidence="11">DNF00729</strain>
    </source>
</reference>